<evidence type="ECO:0000313" key="1">
    <source>
        <dbReference type="EMBL" id="TWU13364.1"/>
    </source>
</evidence>
<reference evidence="1 2" key="1">
    <citation type="submission" date="2019-02" db="EMBL/GenBank/DDBJ databases">
        <title>Deep-cultivation of Planctomycetes and their phenomic and genomic characterization uncovers novel biology.</title>
        <authorList>
            <person name="Wiegand S."/>
            <person name="Jogler M."/>
            <person name="Boedeker C."/>
            <person name="Pinto D."/>
            <person name="Vollmers J."/>
            <person name="Rivas-Marin E."/>
            <person name="Kohn T."/>
            <person name="Peeters S.H."/>
            <person name="Heuer A."/>
            <person name="Rast P."/>
            <person name="Oberbeckmann S."/>
            <person name="Bunk B."/>
            <person name="Jeske O."/>
            <person name="Meyerdierks A."/>
            <person name="Storesund J.E."/>
            <person name="Kallscheuer N."/>
            <person name="Luecker S."/>
            <person name="Lage O.M."/>
            <person name="Pohl T."/>
            <person name="Merkel B.J."/>
            <person name="Hornburger P."/>
            <person name="Mueller R.-W."/>
            <person name="Bruemmer F."/>
            <person name="Labrenz M."/>
            <person name="Spormann A.M."/>
            <person name="Op Den Camp H."/>
            <person name="Overmann J."/>
            <person name="Amann R."/>
            <person name="Jetten M.S.M."/>
            <person name="Mascher T."/>
            <person name="Medema M.H."/>
            <person name="Devos D.P."/>
            <person name="Kaster A.-K."/>
            <person name="Ovreas L."/>
            <person name="Rohde M."/>
            <person name="Galperin M.Y."/>
            <person name="Jogler C."/>
        </authorList>
    </citation>
    <scope>NUCLEOTIDE SEQUENCE [LARGE SCALE GENOMIC DNA]</scope>
    <source>
        <strain evidence="1 2">CA54</strain>
    </source>
</reference>
<accession>A0A5C6BRQ3</accession>
<sequence>MITVKRKLHFTKVSKRRQRIQKDPVATETAGEGRVPWISRLIALAIHCCDQLVRDGEVAEQTELARLFWRYHM</sequence>
<dbReference type="AlphaFoldDB" id="A0A5C6BRQ3"/>
<dbReference type="EMBL" id="SJPP01000001">
    <property type="protein sequence ID" value="TWU13364.1"/>
    <property type="molecule type" value="Genomic_DNA"/>
</dbReference>
<name>A0A5C6BRQ3_9PLAN</name>
<proteinExistence type="predicted"/>
<gene>
    <name evidence="1" type="ORF">CA54_21990</name>
</gene>
<evidence type="ECO:0000313" key="2">
    <source>
        <dbReference type="Proteomes" id="UP000320735"/>
    </source>
</evidence>
<comment type="caution">
    <text evidence="1">The sequence shown here is derived from an EMBL/GenBank/DDBJ whole genome shotgun (WGS) entry which is preliminary data.</text>
</comment>
<protein>
    <submittedName>
        <fullName evidence="1">Uncharacterized protein</fullName>
    </submittedName>
</protein>
<organism evidence="1 2">
    <name type="scientific">Symmachiella macrocystis</name>
    <dbReference type="NCBI Taxonomy" id="2527985"/>
    <lineage>
        <taxon>Bacteria</taxon>
        <taxon>Pseudomonadati</taxon>
        <taxon>Planctomycetota</taxon>
        <taxon>Planctomycetia</taxon>
        <taxon>Planctomycetales</taxon>
        <taxon>Planctomycetaceae</taxon>
        <taxon>Symmachiella</taxon>
    </lineage>
</organism>
<keyword evidence="2" id="KW-1185">Reference proteome</keyword>
<dbReference type="Proteomes" id="UP000320735">
    <property type="component" value="Unassembled WGS sequence"/>
</dbReference>